<dbReference type="OrthoDB" id="2018833at2759"/>
<dbReference type="AlphaFoldDB" id="D8LT70"/>
<keyword evidence="11" id="KW-0436">Ligase</keyword>
<evidence type="ECO:0000256" key="3">
    <source>
        <dbReference type="ARBA" id="ARBA00005174"/>
    </source>
</evidence>
<evidence type="ECO:0000256" key="18">
    <source>
        <dbReference type="ARBA" id="ARBA00023268"/>
    </source>
</evidence>
<dbReference type="Proteomes" id="UP000002630">
    <property type="component" value="Linkage Group LG26"/>
</dbReference>
<evidence type="ECO:0000256" key="1">
    <source>
        <dbReference type="ARBA" id="ARBA00004686"/>
    </source>
</evidence>
<dbReference type="PANTHER" id="PTHR10520:SF12">
    <property type="entry name" value="TRIFUNCTIONAL PURINE BIOSYNTHETIC PROTEIN ADENOSINE-3"/>
    <property type="match status" value="1"/>
</dbReference>
<dbReference type="Gene3D" id="3.30.1330.10">
    <property type="entry name" value="PurM-like, N-terminal domain"/>
    <property type="match status" value="1"/>
</dbReference>
<dbReference type="PROSITE" id="PS00373">
    <property type="entry name" value="GART"/>
    <property type="match status" value="1"/>
</dbReference>
<dbReference type="SUPFAM" id="SSF56042">
    <property type="entry name" value="PurM C-terminal domain-like"/>
    <property type="match status" value="1"/>
</dbReference>
<dbReference type="GO" id="GO:0004644">
    <property type="term" value="F:phosphoribosylglycinamide formyltransferase activity"/>
    <property type="evidence" value="ECO:0007669"/>
    <property type="project" value="UniProtKB-EC"/>
</dbReference>
<evidence type="ECO:0000259" key="20">
    <source>
        <dbReference type="PROSITE" id="PS50975"/>
    </source>
</evidence>
<keyword evidence="22" id="KW-1185">Reference proteome</keyword>
<dbReference type="Pfam" id="PF02844">
    <property type="entry name" value="GARS_N"/>
    <property type="match status" value="1"/>
</dbReference>
<comment type="pathway">
    <text evidence="1">Purine metabolism; IMP biosynthesis via de novo pathway; 5-amino-1-(5-phospho-D-ribosyl)imidazole from N(2)-formyl-N(1)-(5-phospho-D-ribosyl)glycinamide: step 2/2.</text>
</comment>
<evidence type="ECO:0000313" key="22">
    <source>
        <dbReference type="Proteomes" id="UP000002630"/>
    </source>
</evidence>
<keyword evidence="16 19" id="KW-0067">ATP-binding</keyword>
<dbReference type="InterPro" id="IPR011054">
    <property type="entry name" value="Rudment_hybrid_motif"/>
</dbReference>
<dbReference type="SMART" id="SM01209">
    <property type="entry name" value="GARS_A"/>
    <property type="match status" value="1"/>
</dbReference>
<dbReference type="EMBL" id="FN649751">
    <property type="protein sequence ID" value="CBN77941.1"/>
    <property type="molecule type" value="Genomic_DNA"/>
</dbReference>
<dbReference type="EMBL" id="FN649047">
    <property type="protein sequence ID" value="CBN77941.1"/>
    <property type="molecule type" value="Genomic_DNA"/>
</dbReference>
<dbReference type="SUPFAM" id="SSF51246">
    <property type="entry name" value="Rudiment single hybrid motif"/>
    <property type="match status" value="1"/>
</dbReference>
<dbReference type="Gene3D" id="3.40.50.170">
    <property type="entry name" value="Formyl transferase, N-terminal domain"/>
    <property type="match status" value="1"/>
</dbReference>
<feature type="domain" description="ATP-grasp" evidence="20">
    <location>
        <begin position="239"/>
        <end position="444"/>
    </location>
</feature>
<evidence type="ECO:0000256" key="19">
    <source>
        <dbReference type="PROSITE-ProRule" id="PRU00409"/>
    </source>
</evidence>
<dbReference type="OMA" id="EVMQACC"/>
<dbReference type="GO" id="GO:0046084">
    <property type="term" value="P:adenine biosynthetic process"/>
    <property type="evidence" value="ECO:0007669"/>
    <property type="project" value="TreeGrafter"/>
</dbReference>
<dbReference type="GO" id="GO:0005829">
    <property type="term" value="C:cytosol"/>
    <property type="evidence" value="ECO:0007669"/>
    <property type="project" value="TreeGrafter"/>
</dbReference>
<evidence type="ECO:0000256" key="11">
    <source>
        <dbReference type="ARBA" id="ARBA00022598"/>
    </source>
</evidence>
<evidence type="ECO:0000256" key="4">
    <source>
        <dbReference type="ARBA" id="ARBA00007423"/>
    </source>
</evidence>
<keyword evidence="12" id="KW-0808">Transferase</keyword>
<evidence type="ECO:0000256" key="17">
    <source>
        <dbReference type="ARBA" id="ARBA00023211"/>
    </source>
</evidence>
<dbReference type="InterPro" id="IPR020560">
    <property type="entry name" value="PRibGlycinamide_synth_C-dom"/>
</dbReference>
<dbReference type="InterPro" id="IPR002376">
    <property type="entry name" value="Formyl_transf_N"/>
</dbReference>
<dbReference type="EC" id="2.1.2.2" evidence="7"/>
<dbReference type="InterPro" id="IPR010918">
    <property type="entry name" value="PurM-like_C_dom"/>
</dbReference>
<evidence type="ECO:0000256" key="10">
    <source>
        <dbReference type="ARBA" id="ARBA00021140"/>
    </source>
</evidence>
<evidence type="ECO:0000256" key="15">
    <source>
        <dbReference type="ARBA" id="ARBA00022755"/>
    </source>
</evidence>
<comment type="similarity">
    <text evidence="5">In the C-terminal section; belongs to the GART family.</text>
</comment>
<dbReference type="InterPro" id="IPR011761">
    <property type="entry name" value="ATP-grasp"/>
</dbReference>
<dbReference type="PROSITE" id="PS50975">
    <property type="entry name" value="ATP_GRASP"/>
    <property type="match status" value="1"/>
</dbReference>
<dbReference type="SUPFAM" id="SSF55326">
    <property type="entry name" value="PurM N-terminal domain-like"/>
    <property type="match status" value="1"/>
</dbReference>
<dbReference type="EC" id="6.3.4.13" evidence="9"/>
<dbReference type="CDD" id="cd02196">
    <property type="entry name" value="PurM"/>
    <property type="match status" value="1"/>
</dbReference>
<protein>
    <recommendedName>
        <fullName evidence="10">Trifunctional purine biosynthetic protein adenosine-3</fullName>
        <ecNumber evidence="7">2.1.2.2</ecNumber>
        <ecNumber evidence="8">6.3.3.1</ecNumber>
        <ecNumber evidence="9">6.3.4.13</ecNumber>
    </recommendedName>
</protein>
<gene>
    <name evidence="21" type="ORF">Esi_0081_0020</name>
</gene>
<evidence type="ECO:0000256" key="7">
    <source>
        <dbReference type="ARBA" id="ARBA00012254"/>
    </source>
</evidence>
<dbReference type="GO" id="GO:0046872">
    <property type="term" value="F:metal ion binding"/>
    <property type="evidence" value="ECO:0007669"/>
    <property type="project" value="UniProtKB-KW"/>
</dbReference>
<dbReference type="NCBIfam" id="TIGR00877">
    <property type="entry name" value="purD"/>
    <property type="match status" value="1"/>
</dbReference>
<dbReference type="GO" id="GO:0005524">
    <property type="term" value="F:ATP binding"/>
    <property type="evidence" value="ECO:0007669"/>
    <property type="project" value="UniProtKB-UniRule"/>
</dbReference>
<dbReference type="Gene3D" id="3.90.600.10">
    <property type="entry name" value="Phosphoribosylglycinamide synthetase, C-terminal domain"/>
    <property type="match status" value="1"/>
</dbReference>
<comment type="pathway">
    <text evidence="3">Purine metabolism; IMP biosynthesis via de novo pathway; N(1)-(5-phospho-D-ribosyl)glycinamide from 5-phospho-alpha-D-ribose 1-diphosphate: step 2/2.</text>
</comment>
<dbReference type="InterPro" id="IPR000115">
    <property type="entry name" value="PRibGlycinamide_synth"/>
</dbReference>
<dbReference type="InterPro" id="IPR013815">
    <property type="entry name" value="ATP_grasp_subdomain_1"/>
</dbReference>
<name>D8LT70_ECTSI</name>
<dbReference type="InterPro" id="IPR004607">
    <property type="entry name" value="GART"/>
</dbReference>
<dbReference type="HAMAP" id="MF_00138">
    <property type="entry name" value="GARS"/>
    <property type="match status" value="1"/>
</dbReference>
<dbReference type="FunFam" id="3.40.50.170:FF:000013">
    <property type="entry name" value="Phosphoribosylamine-glycine ligase"/>
    <property type="match status" value="1"/>
</dbReference>
<dbReference type="HAMAP" id="MF_00741">
    <property type="entry name" value="AIRS"/>
    <property type="match status" value="1"/>
</dbReference>
<dbReference type="GO" id="GO:0004637">
    <property type="term" value="F:phosphoribosylamine-glycine ligase activity"/>
    <property type="evidence" value="ECO:0007669"/>
    <property type="project" value="UniProtKB-EC"/>
</dbReference>
<dbReference type="InterPro" id="IPR020561">
    <property type="entry name" value="PRibGlycinamid_synth_ATP-grasp"/>
</dbReference>
<dbReference type="InterPro" id="IPR001555">
    <property type="entry name" value="GART_AS"/>
</dbReference>
<accession>D8LT70</accession>
<sequence>MKAVFAGKAQPGAVGAARRLLASGLAIVTVNSPGTHHALKEAGIAHQDKGLLAAGADSTAGVAVVVGGLESAADVAGGDPSTHAFIRSQALRATSAADSRIAESLLADDTEAIPGSGGGSGGAVVLVIGSGGREHAIALKLADSPRVSHVYVSPGNGGTGSGRHAGVSNADIPSSAKSGDGPHAAVVEFAKSKGVSLVAVGPEVPLVDGVADALEAAGVPCFGPSAAAARLEASKAYSKDFMARNDLRTARYACFTDFEAARSYVMEAGHRVVVKASGLAAGKGVLMPETKEEAVAALEVVMVKKEFGESGAEVVVEEFLEGEEVSILAICDGKTAVCMPGAQDHKRALDGDGGLNTGGMGAYAPAPCLTPRLARECADICQSTVTAMAAEGSPFVGVLFAGFMLTKQGPVVLEFNVRMGDPETQALLPLMESDLYEVMLACTEGRLAETPVAFTPGAAAATVVLAADGYPGKYPKGMPISGLEDAAEIPGVTVYHAGTKAAAPAAATAAETQLSVSGGGGGGGGVVSSGGRVLAVTGTGASFAEALDAAYRGVGLVKFSPCHYRKDIGHRAKTAPLRVGVLASGRGTALQAVIDSCATAAEDGGVNAEVVIVVTNKKEAPVRDRAKKHSIPEIFVASKGRERAAFDKEVTKALEDAGVQLVLCVGYMRILSPEFCRQWAGRCLNVHPSLLPDFAGGMDLQVHEAVIAAGKTRSGCTVHQVTEEVDSGPIVVQEEVEVVEGETPESLKAKVQAKEGPAFLKAMGLFMKGGGRGGTLPPPPGAAAAAAAPSSGMSYKDAGVDIDAGNSLVERIKPACKSTRRPGCDSDLGGFGGLFDLAAAGYEGKDTILVGATDGVGTKLKVAQIAGDHSGVGIDLVAMCVNDLIVAGAEPMFFLDYYATGKLSVSEAATVIEGIAEGCRQANCGLIGGETAEMPSMYPAGEYDLAGFSVGAVSRGKVLPLQVSPGDVVLGLPSSGVHSNGFSLVRRIVEVKGLSYGDPAPFNAAGGGAGAGGKRRTLAEELLVPTRIYVRALLPLLRAGLAKALAHITGGGLSENIPRVLGADVAVRLRMGSAAAAAAAAGSSSAWDLPEIFQWLSAAGGLTQEELLRTLNCGVGMVVVVAPEAAEEARRLLREAGEEVVLEMGVVEERAGPDAPQQPLTLVRDAQRVSQPPLLAGVSHAQPVVIGTPDRRRGYVWDDQPQVQHVLRATTGNTCLL</sequence>
<dbReference type="CDD" id="cd08645">
    <property type="entry name" value="FMT_core_GART"/>
    <property type="match status" value="1"/>
</dbReference>
<dbReference type="UniPathway" id="UPA00074">
    <property type="reaction ID" value="UER00125"/>
</dbReference>
<evidence type="ECO:0000256" key="12">
    <source>
        <dbReference type="ARBA" id="ARBA00022679"/>
    </source>
</evidence>
<dbReference type="InParanoid" id="D8LT70"/>
<dbReference type="SUPFAM" id="SSF53328">
    <property type="entry name" value="Formyltransferase"/>
    <property type="match status" value="1"/>
</dbReference>
<dbReference type="EC" id="6.3.3.1" evidence="8"/>
<dbReference type="NCBIfam" id="TIGR00878">
    <property type="entry name" value="purM"/>
    <property type="match status" value="1"/>
</dbReference>
<dbReference type="Gene3D" id="3.30.1490.20">
    <property type="entry name" value="ATP-grasp fold, A domain"/>
    <property type="match status" value="1"/>
</dbReference>
<keyword evidence="17" id="KW-0464">Manganese</keyword>
<evidence type="ECO:0000256" key="8">
    <source>
        <dbReference type="ARBA" id="ARBA00013047"/>
    </source>
</evidence>
<dbReference type="FunFam" id="3.30.470.20:FF:000018">
    <property type="entry name" value="Trifunctional purine biosynthetic protein adenosine-3"/>
    <property type="match status" value="1"/>
</dbReference>
<dbReference type="Gene3D" id="3.40.50.20">
    <property type="match status" value="1"/>
</dbReference>
<dbReference type="InterPro" id="IPR020562">
    <property type="entry name" value="PRibGlycinamide_synth_N"/>
</dbReference>
<comment type="similarity">
    <text evidence="4">In the N-terminal section; belongs to the GARS family.</text>
</comment>
<dbReference type="Gene3D" id="3.90.650.10">
    <property type="entry name" value="PurM-like C-terminal domain"/>
    <property type="match status" value="1"/>
</dbReference>
<evidence type="ECO:0000256" key="14">
    <source>
        <dbReference type="ARBA" id="ARBA00022741"/>
    </source>
</evidence>
<keyword evidence="15" id="KW-0658">Purine biosynthesis</keyword>
<dbReference type="NCBIfam" id="TIGR00639">
    <property type="entry name" value="PurN"/>
    <property type="match status" value="1"/>
</dbReference>
<evidence type="ECO:0000256" key="9">
    <source>
        <dbReference type="ARBA" id="ARBA00013255"/>
    </source>
</evidence>
<dbReference type="SUPFAM" id="SSF52440">
    <property type="entry name" value="PreATP-grasp domain"/>
    <property type="match status" value="1"/>
</dbReference>
<dbReference type="STRING" id="2880.D8LT70"/>
<dbReference type="eggNOG" id="KOG3076">
    <property type="taxonomic scope" value="Eukaryota"/>
</dbReference>
<keyword evidence="14 19" id="KW-0547">Nucleotide-binding</keyword>
<comment type="pathway">
    <text evidence="2">Purine metabolism; IMP biosynthesis via de novo pathway; N(2)-formyl-N(1)-(5-phospho-D-ribosyl)glycinamide from N(1)-(5-phospho-D-ribosyl)glycinamide (10-formyl THF route): step 1/1.</text>
</comment>
<dbReference type="FunFam" id="3.30.1490.20:FF:000006">
    <property type="entry name" value="phosphoribosylamine--glycine ligase, chloroplastic-like"/>
    <property type="match status" value="1"/>
</dbReference>
<comment type="similarity">
    <text evidence="6">In the central section; belongs to the AIR synthase family.</text>
</comment>
<organism evidence="21 22">
    <name type="scientific">Ectocarpus siliculosus</name>
    <name type="common">Brown alga</name>
    <name type="synonym">Conferva siliculosa</name>
    <dbReference type="NCBI Taxonomy" id="2880"/>
    <lineage>
        <taxon>Eukaryota</taxon>
        <taxon>Sar</taxon>
        <taxon>Stramenopiles</taxon>
        <taxon>Ochrophyta</taxon>
        <taxon>PX clade</taxon>
        <taxon>Phaeophyceae</taxon>
        <taxon>Ectocarpales</taxon>
        <taxon>Ectocarpaceae</taxon>
        <taxon>Ectocarpus</taxon>
    </lineage>
</organism>
<evidence type="ECO:0000256" key="2">
    <source>
        <dbReference type="ARBA" id="ARBA00005054"/>
    </source>
</evidence>
<dbReference type="InterPro" id="IPR016185">
    <property type="entry name" value="PreATP-grasp_dom_sf"/>
</dbReference>
<proteinExistence type="inferred from homology"/>
<dbReference type="SUPFAM" id="SSF56059">
    <property type="entry name" value="Glutathione synthetase ATP-binding domain-like"/>
    <property type="match status" value="1"/>
</dbReference>
<dbReference type="InterPro" id="IPR036477">
    <property type="entry name" value="Formyl_transf_N_sf"/>
</dbReference>
<dbReference type="PANTHER" id="PTHR10520">
    <property type="entry name" value="TRIFUNCTIONAL PURINE BIOSYNTHETIC PROTEIN ADENOSINE-3-RELATED"/>
    <property type="match status" value="1"/>
</dbReference>
<dbReference type="InterPro" id="IPR016188">
    <property type="entry name" value="PurM-like_N"/>
</dbReference>
<dbReference type="Pfam" id="PF01071">
    <property type="entry name" value="GARS_A"/>
    <property type="match status" value="1"/>
</dbReference>
<dbReference type="Gene3D" id="3.30.470.20">
    <property type="entry name" value="ATP-grasp fold, B domain"/>
    <property type="match status" value="1"/>
</dbReference>
<dbReference type="Pfam" id="PF00551">
    <property type="entry name" value="Formyl_trans_N"/>
    <property type="match status" value="1"/>
</dbReference>
<dbReference type="InterPro" id="IPR037123">
    <property type="entry name" value="PRibGlycinamide_synth_C_sf"/>
</dbReference>
<dbReference type="Pfam" id="PF02769">
    <property type="entry name" value="AIRS_C"/>
    <property type="match status" value="1"/>
</dbReference>
<dbReference type="FunFam" id="3.40.50.20:FF:000006">
    <property type="entry name" value="Phosphoribosylamine--glycine ligase, chloroplastic"/>
    <property type="match status" value="1"/>
</dbReference>
<evidence type="ECO:0000256" key="16">
    <source>
        <dbReference type="ARBA" id="ARBA00022840"/>
    </source>
</evidence>
<evidence type="ECO:0000313" key="21">
    <source>
        <dbReference type="EMBL" id="CBN77941.1"/>
    </source>
</evidence>
<dbReference type="InterPro" id="IPR036921">
    <property type="entry name" value="PurM-like_N_sf"/>
</dbReference>
<dbReference type="Pfam" id="PF00586">
    <property type="entry name" value="AIRS"/>
    <property type="match status" value="1"/>
</dbReference>
<dbReference type="Pfam" id="PF02843">
    <property type="entry name" value="GARS_C"/>
    <property type="match status" value="1"/>
</dbReference>
<dbReference type="InterPro" id="IPR004733">
    <property type="entry name" value="PurM_cligase"/>
</dbReference>
<dbReference type="GO" id="GO:0006189">
    <property type="term" value="P:'de novo' IMP biosynthetic process"/>
    <property type="evidence" value="ECO:0007669"/>
    <property type="project" value="UniProtKB-UniPathway"/>
</dbReference>
<dbReference type="SMART" id="SM01210">
    <property type="entry name" value="GARS_C"/>
    <property type="match status" value="1"/>
</dbReference>
<evidence type="ECO:0000256" key="13">
    <source>
        <dbReference type="ARBA" id="ARBA00022723"/>
    </source>
</evidence>
<dbReference type="InterPro" id="IPR036676">
    <property type="entry name" value="PurM-like_C_sf"/>
</dbReference>
<keyword evidence="13" id="KW-0479">Metal-binding</keyword>
<reference evidence="21 22" key="1">
    <citation type="journal article" date="2010" name="Nature">
        <title>The Ectocarpus genome and the independent evolution of multicellularity in brown algae.</title>
        <authorList>
            <person name="Cock J.M."/>
            <person name="Sterck L."/>
            <person name="Rouze P."/>
            <person name="Scornet D."/>
            <person name="Allen A.E."/>
            <person name="Amoutzias G."/>
            <person name="Anthouard V."/>
            <person name="Artiguenave F."/>
            <person name="Aury J.M."/>
            <person name="Badger J.H."/>
            <person name="Beszteri B."/>
            <person name="Billiau K."/>
            <person name="Bonnet E."/>
            <person name="Bothwell J.H."/>
            <person name="Bowler C."/>
            <person name="Boyen C."/>
            <person name="Brownlee C."/>
            <person name="Carrano C.J."/>
            <person name="Charrier B."/>
            <person name="Cho G.Y."/>
            <person name="Coelho S.M."/>
            <person name="Collen J."/>
            <person name="Corre E."/>
            <person name="Da Silva C."/>
            <person name="Delage L."/>
            <person name="Delaroque N."/>
            <person name="Dittami S.M."/>
            <person name="Doulbeau S."/>
            <person name="Elias M."/>
            <person name="Farnham G."/>
            <person name="Gachon C.M."/>
            <person name="Gschloessl B."/>
            <person name="Heesch S."/>
            <person name="Jabbari K."/>
            <person name="Jubin C."/>
            <person name="Kawai H."/>
            <person name="Kimura K."/>
            <person name="Kloareg B."/>
            <person name="Kupper F.C."/>
            <person name="Lang D."/>
            <person name="Le Bail A."/>
            <person name="Leblanc C."/>
            <person name="Lerouge P."/>
            <person name="Lohr M."/>
            <person name="Lopez P.J."/>
            <person name="Martens C."/>
            <person name="Maumus F."/>
            <person name="Michel G."/>
            <person name="Miranda-Saavedra D."/>
            <person name="Morales J."/>
            <person name="Moreau H."/>
            <person name="Motomura T."/>
            <person name="Nagasato C."/>
            <person name="Napoli C.A."/>
            <person name="Nelson D.R."/>
            <person name="Nyvall-Collen P."/>
            <person name="Peters A.F."/>
            <person name="Pommier C."/>
            <person name="Potin P."/>
            <person name="Poulain J."/>
            <person name="Quesneville H."/>
            <person name="Read B."/>
            <person name="Rensing S.A."/>
            <person name="Ritter A."/>
            <person name="Rousvoal S."/>
            <person name="Samanta M."/>
            <person name="Samson G."/>
            <person name="Schroeder D.C."/>
            <person name="Segurens B."/>
            <person name="Strittmatter M."/>
            <person name="Tonon T."/>
            <person name="Tregear J.W."/>
            <person name="Valentin K."/>
            <person name="von Dassow P."/>
            <person name="Yamagishi T."/>
            <person name="Van de Peer Y."/>
            <person name="Wincker P."/>
        </authorList>
    </citation>
    <scope>NUCLEOTIDE SEQUENCE [LARGE SCALE GENOMIC DNA]</scope>
    <source>
        <strain evidence="22">Ec32 / CCAP1310/4</strain>
    </source>
</reference>
<dbReference type="eggNOG" id="KOG0237">
    <property type="taxonomic scope" value="Eukaryota"/>
</dbReference>
<dbReference type="FunFam" id="3.30.1330.10:FF:000001">
    <property type="entry name" value="Phosphoribosylformylglycinamidine cyclo-ligase"/>
    <property type="match status" value="1"/>
</dbReference>
<keyword evidence="18" id="KW-0511">Multifunctional enzyme</keyword>
<dbReference type="HAMAP" id="MF_01930">
    <property type="entry name" value="PurN"/>
    <property type="match status" value="1"/>
</dbReference>
<evidence type="ECO:0000256" key="5">
    <source>
        <dbReference type="ARBA" id="ARBA00008630"/>
    </source>
</evidence>
<dbReference type="GO" id="GO:0004641">
    <property type="term" value="F:phosphoribosylformylglycinamidine cyclo-ligase activity"/>
    <property type="evidence" value="ECO:0007669"/>
    <property type="project" value="UniProtKB-EC"/>
</dbReference>
<evidence type="ECO:0000256" key="6">
    <source>
        <dbReference type="ARBA" id="ARBA00008696"/>
    </source>
</evidence>